<accession>A0ABS2V397</accession>
<dbReference type="InterPro" id="IPR036291">
    <property type="entry name" value="NAD(P)-bd_dom_sf"/>
</dbReference>
<dbReference type="SUPFAM" id="SSF51735">
    <property type="entry name" value="NAD(P)-binding Rossmann-fold domains"/>
    <property type="match status" value="1"/>
</dbReference>
<feature type="region of interest" description="Disordered" evidence="1">
    <location>
        <begin position="120"/>
        <end position="154"/>
    </location>
</feature>
<dbReference type="RefSeq" id="WP_205377617.1">
    <property type="nucleotide sequence ID" value="NZ_JAFEJA010000002.1"/>
</dbReference>
<keyword evidence="3" id="KW-1185">Reference proteome</keyword>
<organism evidence="2 3">
    <name type="scientific">Streptomyces zhihengii</name>
    <dbReference type="NCBI Taxonomy" id="1818004"/>
    <lineage>
        <taxon>Bacteria</taxon>
        <taxon>Bacillati</taxon>
        <taxon>Actinomycetota</taxon>
        <taxon>Actinomycetes</taxon>
        <taxon>Kitasatosporales</taxon>
        <taxon>Streptomycetaceae</taxon>
        <taxon>Streptomyces</taxon>
    </lineage>
</organism>
<comment type="caution">
    <text evidence="2">The sequence shown here is derived from an EMBL/GenBank/DDBJ whole genome shotgun (WGS) entry which is preliminary data.</text>
</comment>
<reference evidence="2 3" key="1">
    <citation type="journal article" date="2016" name="Arch. Microbiol.">
        <title>Streptomyces zhihengii sp. nov., isolated from rhizospheric soil of Psammosilene tunicoides.</title>
        <authorList>
            <person name="Huang M.J."/>
            <person name="Fei J.J."/>
            <person name="Salam N."/>
            <person name="Kim C.J."/>
            <person name="Hozzein W.N."/>
            <person name="Xiao M."/>
            <person name="Huang H.Q."/>
            <person name="Li W.J."/>
        </authorList>
    </citation>
    <scope>NUCLEOTIDE SEQUENCE [LARGE SCALE GENOMIC DNA]</scope>
    <source>
        <strain evidence="2 3">YIM T102</strain>
    </source>
</reference>
<evidence type="ECO:0000256" key="1">
    <source>
        <dbReference type="SAM" id="MobiDB-lite"/>
    </source>
</evidence>
<protein>
    <recommendedName>
        <fullName evidence="4">STAS domain-containing protein</fullName>
    </recommendedName>
</protein>
<gene>
    <name evidence="2" type="ORF">JE024_33380</name>
</gene>
<dbReference type="Proteomes" id="UP000664109">
    <property type="component" value="Unassembled WGS sequence"/>
</dbReference>
<sequence>MKTMMLSQSFGHGVLVITIHDEPARAERAETARRLADLMCAHRPAPVVVVMADAASTAATAEVVRQAHRRCGNPGVLLSVATHSAPVRRLLEAEETTVRHRMGVHPHFDTAFSSASRAHADLAGTARTAEPSRTEGRRTWMSRRHERRSAPRAA</sequence>
<name>A0ABS2V397_9ACTN</name>
<evidence type="ECO:0000313" key="3">
    <source>
        <dbReference type="Proteomes" id="UP000664109"/>
    </source>
</evidence>
<proteinExistence type="predicted"/>
<evidence type="ECO:0000313" key="2">
    <source>
        <dbReference type="EMBL" id="MBM9623490.1"/>
    </source>
</evidence>
<dbReference type="EMBL" id="JAFEJA010000002">
    <property type="protein sequence ID" value="MBM9623490.1"/>
    <property type="molecule type" value="Genomic_DNA"/>
</dbReference>
<evidence type="ECO:0008006" key="4">
    <source>
        <dbReference type="Google" id="ProtNLM"/>
    </source>
</evidence>